<feature type="domain" description="Glucose-6-phosphate dehydrogenase C-terminal" evidence="12">
    <location>
        <begin position="209"/>
        <end position="497"/>
    </location>
</feature>
<dbReference type="PANTHER" id="PTHR23429">
    <property type="entry name" value="GLUCOSE-6-PHOSPHATE 1-DEHYDROGENASE G6PD"/>
    <property type="match status" value="1"/>
</dbReference>
<dbReference type="OrthoDB" id="60984at2759"/>
<proteinExistence type="inferred from homology"/>
<dbReference type="Proteomes" id="UP000095009">
    <property type="component" value="Unassembled WGS sequence"/>
</dbReference>
<dbReference type="Gene3D" id="3.40.50.720">
    <property type="entry name" value="NAD(P)-binding Rossmann-like Domain"/>
    <property type="match status" value="1"/>
</dbReference>
<comment type="catalytic activity">
    <reaction evidence="9">
        <text>D-glucose 6-phosphate + NADP(+) = 6-phospho-D-glucono-1,5-lactone + NADPH + H(+)</text>
        <dbReference type="Rhea" id="RHEA:15841"/>
        <dbReference type="ChEBI" id="CHEBI:15378"/>
        <dbReference type="ChEBI" id="CHEBI:57783"/>
        <dbReference type="ChEBI" id="CHEBI:57955"/>
        <dbReference type="ChEBI" id="CHEBI:58349"/>
        <dbReference type="ChEBI" id="CHEBI:61548"/>
        <dbReference type="EC" id="1.1.1.49"/>
    </reaction>
</comment>
<dbReference type="PRINTS" id="PR00079">
    <property type="entry name" value="G6PDHDRGNASE"/>
</dbReference>
<evidence type="ECO:0000256" key="2">
    <source>
        <dbReference type="ARBA" id="ARBA00009975"/>
    </source>
</evidence>
<name>A0A1E3PIU0_9ASCO</name>
<dbReference type="GO" id="GO:0006006">
    <property type="term" value="P:glucose metabolic process"/>
    <property type="evidence" value="ECO:0007669"/>
    <property type="project" value="UniProtKB-KW"/>
</dbReference>
<dbReference type="Pfam" id="PF02781">
    <property type="entry name" value="G6PD_C"/>
    <property type="match status" value="1"/>
</dbReference>
<evidence type="ECO:0000256" key="10">
    <source>
        <dbReference type="SAM" id="MobiDB-lite"/>
    </source>
</evidence>
<evidence type="ECO:0000256" key="5">
    <source>
        <dbReference type="ARBA" id="ARBA00022526"/>
    </source>
</evidence>
<evidence type="ECO:0000256" key="8">
    <source>
        <dbReference type="ARBA" id="ARBA00023277"/>
    </source>
</evidence>
<dbReference type="GO" id="GO:0005829">
    <property type="term" value="C:cytosol"/>
    <property type="evidence" value="ECO:0007669"/>
    <property type="project" value="TreeGrafter"/>
</dbReference>
<dbReference type="InterPro" id="IPR022674">
    <property type="entry name" value="G6P_DH_NAD-bd"/>
</dbReference>
<evidence type="ECO:0000256" key="3">
    <source>
        <dbReference type="ARBA" id="ARBA00013019"/>
    </source>
</evidence>
<protein>
    <recommendedName>
        <fullName evidence="4 9">Glucose-6-phosphate 1-dehydrogenase</fullName>
        <ecNumber evidence="3 9">1.1.1.49</ecNumber>
    </recommendedName>
</protein>
<gene>
    <name evidence="13" type="ORF">NADFUDRAFT_51927</name>
</gene>
<keyword evidence="5 9" id="KW-0313">Glucose metabolism</keyword>
<evidence type="ECO:0000259" key="11">
    <source>
        <dbReference type="Pfam" id="PF00479"/>
    </source>
</evidence>
<feature type="domain" description="Glucose-6-phosphate dehydrogenase NAD-binding" evidence="11">
    <location>
        <begin position="24"/>
        <end position="206"/>
    </location>
</feature>
<evidence type="ECO:0000313" key="14">
    <source>
        <dbReference type="Proteomes" id="UP000095009"/>
    </source>
</evidence>
<comment type="pathway">
    <text evidence="1 9">Carbohydrate degradation; pentose phosphate pathway; D-ribulose 5-phosphate from D-glucose 6-phosphate (oxidative stage): step 1/3.</text>
</comment>
<dbReference type="InterPro" id="IPR001282">
    <property type="entry name" value="G6P_DH"/>
</dbReference>
<evidence type="ECO:0000256" key="9">
    <source>
        <dbReference type="RuleBase" id="RU362120"/>
    </source>
</evidence>
<organism evidence="13 14">
    <name type="scientific">Nadsonia fulvescens var. elongata DSM 6958</name>
    <dbReference type="NCBI Taxonomy" id="857566"/>
    <lineage>
        <taxon>Eukaryota</taxon>
        <taxon>Fungi</taxon>
        <taxon>Dikarya</taxon>
        <taxon>Ascomycota</taxon>
        <taxon>Saccharomycotina</taxon>
        <taxon>Dipodascomycetes</taxon>
        <taxon>Dipodascales</taxon>
        <taxon>Dipodascales incertae sedis</taxon>
        <taxon>Nadsonia</taxon>
    </lineage>
</organism>
<accession>A0A1E3PIU0</accession>
<dbReference type="Gene3D" id="3.30.360.10">
    <property type="entry name" value="Dihydrodipicolinate Reductase, domain 2"/>
    <property type="match status" value="1"/>
</dbReference>
<dbReference type="PANTHER" id="PTHR23429:SF0">
    <property type="entry name" value="GLUCOSE-6-PHOSPHATE 1-DEHYDROGENASE"/>
    <property type="match status" value="1"/>
</dbReference>
<keyword evidence="6 9" id="KW-0521">NADP</keyword>
<dbReference type="InterPro" id="IPR036291">
    <property type="entry name" value="NAD(P)-bd_dom_sf"/>
</dbReference>
<feature type="region of interest" description="Disordered" evidence="10">
    <location>
        <begin position="478"/>
        <end position="508"/>
    </location>
</feature>
<dbReference type="GO" id="GO:0009051">
    <property type="term" value="P:pentose-phosphate shunt, oxidative branch"/>
    <property type="evidence" value="ECO:0007669"/>
    <property type="project" value="TreeGrafter"/>
</dbReference>
<comment type="similarity">
    <text evidence="2 9">Belongs to the glucose-6-phosphate dehydrogenase family.</text>
</comment>
<evidence type="ECO:0000256" key="1">
    <source>
        <dbReference type="ARBA" id="ARBA00004937"/>
    </source>
</evidence>
<evidence type="ECO:0000313" key="13">
    <source>
        <dbReference type="EMBL" id="ODQ65333.1"/>
    </source>
</evidence>
<dbReference type="EMBL" id="KV454410">
    <property type="protein sequence ID" value="ODQ65333.1"/>
    <property type="molecule type" value="Genomic_DNA"/>
</dbReference>
<dbReference type="PIRSF" id="PIRSF000110">
    <property type="entry name" value="G6PD"/>
    <property type="match status" value="1"/>
</dbReference>
<dbReference type="HAMAP" id="MF_00966">
    <property type="entry name" value="G6PD"/>
    <property type="match status" value="1"/>
</dbReference>
<comment type="function">
    <text evidence="9">Catalyzes the rate-limiting step of the oxidative pentose-phosphate pathway, which represents a route for the dissimilation of carbohydrates besides glycolysis.</text>
</comment>
<dbReference type="AlphaFoldDB" id="A0A1E3PIU0"/>
<dbReference type="STRING" id="857566.A0A1E3PIU0"/>
<dbReference type="SUPFAM" id="SSF51735">
    <property type="entry name" value="NAD(P)-binding Rossmann-fold domains"/>
    <property type="match status" value="1"/>
</dbReference>
<evidence type="ECO:0000256" key="7">
    <source>
        <dbReference type="ARBA" id="ARBA00023002"/>
    </source>
</evidence>
<sequence length="508" mass="57891">MKSSPTSDISNRETQPFQRNATIVVFGASGDLAKKKIFPTLFTLYCLGSLPQNIKIIGYARTQIEPDEFQKRVSAHFKTTDKTRPKILPFLQLISYISGQYDTDEGYIELKRSIVKHEDTVGSSPSSRYRLLYLAVPPTVFVTVAVQSKKHLYPPLNEGQARLVVEKPFGRNTSTSNELQEYLKAQWAESEIYRIDHYLGKEMVKNILLLRFGNVFLNAAHNKEHISNIQIVFKEQMSTEGRGGYFDDMGIIRDVMQNHLMQVLCLMTMERPVSTSSEDVRDEKVKILRAIKPITLDDVVLGQYGRSENSSKSPPKPAYTDDQTVPDTSRSLTYAAVRLFIGNERWDGVPIILRAGKALDESKVEIRVQYKAAPRGMYYDLPRNELVIRIQPNESIYLKINNKLPGYSEDITVTDLDLTYNQRYPNIPIPDAYEALLRDCLSGNPANFVRADELELAWKVFSPLLDEIDQNENIKPEIYPHGSEGPKSVNQFLRDKGDYKSTMTEKDI</sequence>
<dbReference type="GO" id="GO:0050661">
    <property type="term" value="F:NADP binding"/>
    <property type="evidence" value="ECO:0007669"/>
    <property type="project" value="InterPro"/>
</dbReference>
<dbReference type="UniPathway" id="UPA00115">
    <property type="reaction ID" value="UER00408"/>
</dbReference>
<dbReference type="PROSITE" id="PS00069">
    <property type="entry name" value="G6P_DEHYDROGENASE"/>
    <property type="match status" value="1"/>
</dbReference>
<evidence type="ECO:0000259" key="12">
    <source>
        <dbReference type="Pfam" id="PF02781"/>
    </source>
</evidence>
<dbReference type="EC" id="1.1.1.49" evidence="3 9"/>
<dbReference type="InterPro" id="IPR022675">
    <property type="entry name" value="G6P_DH_C"/>
</dbReference>
<dbReference type="InterPro" id="IPR019796">
    <property type="entry name" value="G6P_DH_AS"/>
</dbReference>
<feature type="compositionally biased region" description="Basic and acidic residues" evidence="10">
    <location>
        <begin position="493"/>
        <end position="508"/>
    </location>
</feature>
<evidence type="ECO:0000256" key="6">
    <source>
        <dbReference type="ARBA" id="ARBA00022857"/>
    </source>
</evidence>
<feature type="region of interest" description="Disordered" evidence="10">
    <location>
        <begin position="305"/>
        <end position="325"/>
    </location>
</feature>
<keyword evidence="7 9" id="KW-0560">Oxidoreductase</keyword>
<evidence type="ECO:0000256" key="4">
    <source>
        <dbReference type="ARBA" id="ARBA00020444"/>
    </source>
</evidence>
<dbReference type="Pfam" id="PF00479">
    <property type="entry name" value="G6PD_N"/>
    <property type="match status" value="1"/>
</dbReference>
<keyword evidence="14" id="KW-1185">Reference proteome</keyword>
<keyword evidence="8 9" id="KW-0119">Carbohydrate metabolism</keyword>
<reference evidence="13 14" key="1">
    <citation type="journal article" date="2016" name="Proc. Natl. Acad. Sci. U.S.A.">
        <title>Comparative genomics of biotechnologically important yeasts.</title>
        <authorList>
            <person name="Riley R."/>
            <person name="Haridas S."/>
            <person name="Wolfe K.H."/>
            <person name="Lopes M.R."/>
            <person name="Hittinger C.T."/>
            <person name="Goeker M."/>
            <person name="Salamov A.A."/>
            <person name="Wisecaver J.H."/>
            <person name="Long T.M."/>
            <person name="Calvey C.H."/>
            <person name="Aerts A.L."/>
            <person name="Barry K.W."/>
            <person name="Choi C."/>
            <person name="Clum A."/>
            <person name="Coughlan A.Y."/>
            <person name="Deshpande S."/>
            <person name="Douglass A.P."/>
            <person name="Hanson S.J."/>
            <person name="Klenk H.-P."/>
            <person name="LaButti K.M."/>
            <person name="Lapidus A."/>
            <person name="Lindquist E.A."/>
            <person name="Lipzen A.M."/>
            <person name="Meier-Kolthoff J.P."/>
            <person name="Ohm R.A."/>
            <person name="Otillar R.P."/>
            <person name="Pangilinan J.L."/>
            <person name="Peng Y."/>
            <person name="Rokas A."/>
            <person name="Rosa C.A."/>
            <person name="Scheuner C."/>
            <person name="Sibirny A.A."/>
            <person name="Slot J.C."/>
            <person name="Stielow J.B."/>
            <person name="Sun H."/>
            <person name="Kurtzman C.P."/>
            <person name="Blackwell M."/>
            <person name="Grigoriev I.V."/>
            <person name="Jeffries T.W."/>
        </authorList>
    </citation>
    <scope>NUCLEOTIDE SEQUENCE [LARGE SCALE GENOMIC DNA]</scope>
    <source>
        <strain evidence="13 14">DSM 6958</strain>
    </source>
</reference>
<dbReference type="SUPFAM" id="SSF55347">
    <property type="entry name" value="Glyceraldehyde-3-phosphate dehydrogenase-like, C-terminal domain"/>
    <property type="match status" value="1"/>
</dbReference>
<dbReference type="GO" id="GO:0004345">
    <property type="term" value="F:glucose-6-phosphate dehydrogenase activity"/>
    <property type="evidence" value="ECO:0007669"/>
    <property type="project" value="UniProtKB-EC"/>
</dbReference>
<dbReference type="NCBIfam" id="TIGR00871">
    <property type="entry name" value="zwf"/>
    <property type="match status" value="1"/>
</dbReference>